<protein>
    <submittedName>
        <fullName evidence="1">Uncharacterized protein</fullName>
    </submittedName>
</protein>
<accession>A0A162XBG3</accession>
<gene>
    <name evidence="1" type="ORF">AWE51_13080</name>
</gene>
<reference evidence="1 2" key="1">
    <citation type="submission" date="2016-01" db="EMBL/GenBank/DDBJ databases">
        <title>The draft genome sequence of Aquimarina sp. RZW4-3-2.</title>
        <authorList>
            <person name="Wang Y."/>
        </authorList>
    </citation>
    <scope>NUCLEOTIDE SEQUENCE [LARGE SCALE GENOMIC DNA]</scope>
    <source>
        <strain evidence="1 2">RZW4-3-2</strain>
    </source>
</reference>
<sequence length="68" mass="8019">MINTYKVSTVEQVSYSFFKIKKTVQHIDNFFFERKMREDNIDLSQHFGNSPFLSVDSTILKTIVCNTH</sequence>
<comment type="caution">
    <text evidence="1">The sequence shown here is derived from an EMBL/GenBank/DDBJ whole genome shotgun (WGS) entry which is preliminary data.</text>
</comment>
<evidence type="ECO:0000313" key="1">
    <source>
        <dbReference type="EMBL" id="KZS38530.1"/>
    </source>
</evidence>
<keyword evidence="2" id="KW-1185">Reference proteome</keyword>
<dbReference type="EMBL" id="LQRT01000046">
    <property type="protein sequence ID" value="KZS38530.1"/>
    <property type="molecule type" value="Genomic_DNA"/>
</dbReference>
<proteinExistence type="predicted"/>
<organism evidence="1 2">
    <name type="scientific">Aquimarina aggregata</name>
    <dbReference type="NCBI Taxonomy" id="1642818"/>
    <lineage>
        <taxon>Bacteria</taxon>
        <taxon>Pseudomonadati</taxon>
        <taxon>Bacteroidota</taxon>
        <taxon>Flavobacteriia</taxon>
        <taxon>Flavobacteriales</taxon>
        <taxon>Flavobacteriaceae</taxon>
        <taxon>Aquimarina</taxon>
    </lineage>
</organism>
<evidence type="ECO:0000313" key="2">
    <source>
        <dbReference type="Proteomes" id="UP000076715"/>
    </source>
</evidence>
<dbReference type="AlphaFoldDB" id="A0A162XBG3"/>
<dbReference type="Proteomes" id="UP000076715">
    <property type="component" value="Unassembled WGS sequence"/>
</dbReference>
<name>A0A162XBG3_9FLAO</name>